<keyword evidence="1" id="KW-0472">Membrane</keyword>
<feature type="transmembrane region" description="Helical" evidence="1">
    <location>
        <begin position="67"/>
        <end position="86"/>
    </location>
</feature>
<sequence>MRDDAVTARWGVAAWAFVSAQQHRLLGAAGERGPLPLALNSSAVQLGAATGALAGGLVVDTAGAGRLWPFAAACCGAGLAGLAILARRPGRRAEA</sequence>
<evidence type="ECO:0008006" key="4">
    <source>
        <dbReference type="Google" id="ProtNLM"/>
    </source>
</evidence>
<gene>
    <name evidence="2" type="ORF">ACIBP5_23325</name>
</gene>
<protein>
    <recommendedName>
        <fullName evidence="4">MFS transporter</fullName>
    </recommendedName>
</protein>
<evidence type="ECO:0000313" key="2">
    <source>
        <dbReference type="EMBL" id="MFI7442911.1"/>
    </source>
</evidence>
<reference evidence="2 3" key="1">
    <citation type="submission" date="2024-10" db="EMBL/GenBank/DDBJ databases">
        <title>The Natural Products Discovery Center: Release of the First 8490 Sequenced Strains for Exploring Actinobacteria Biosynthetic Diversity.</title>
        <authorList>
            <person name="Kalkreuter E."/>
            <person name="Kautsar S.A."/>
            <person name="Yang D."/>
            <person name="Bader C.D."/>
            <person name="Teijaro C.N."/>
            <person name="Fluegel L."/>
            <person name="Davis C.M."/>
            <person name="Simpson J.R."/>
            <person name="Lauterbach L."/>
            <person name="Steele A.D."/>
            <person name="Gui C."/>
            <person name="Meng S."/>
            <person name="Li G."/>
            <person name="Viehrig K."/>
            <person name="Ye F."/>
            <person name="Su P."/>
            <person name="Kiefer A.F."/>
            <person name="Nichols A."/>
            <person name="Cepeda A.J."/>
            <person name="Yan W."/>
            <person name="Fan B."/>
            <person name="Jiang Y."/>
            <person name="Adhikari A."/>
            <person name="Zheng C.-J."/>
            <person name="Schuster L."/>
            <person name="Cowan T.M."/>
            <person name="Smanski M.J."/>
            <person name="Chevrette M.G."/>
            <person name="De Carvalho L.P.S."/>
            <person name="Shen B."/>
        </authorList>
    </citation>
    <scope>NUCLEOTIDE SEQUENCE [LARGE SCALE GENOMIC DNA]</scope>
    <source>
        <strain evidence="2 3">NPDC049503</strain>
    </source>
</reference>
<organism evidence="2 3">
    <name type="scientific">Nonomuraea indica</name>
    <dbReference type="NCBI Taxonomy" id="1581193"/>
    <lineage>
        <taxon>Bacteria</taxon>
        <taxon>Bacillati</taxon>
        <taxon>Actinomycetota</taxon>
        <taxon>Actinomycetes</taxon>
        <taxon>Streptosporangiales</taxon>
        <taxon>Streptosporangiaceae</taxon>
        <taxon>Nonomuraea</taxon>
    </lineage>
</organism>
<accession>A0ABW8A813</accession>
<dbReference type="SUPFAM" id="SSF103473">
    <property type="entry name" value="MFS general substrate transporter"/>
    <property type="match status" value="1"/>
</dbReference>
<evidence type="ECO:0000256" key="1">
    <source>
        <dbReference type="SAM" id="Phobius"/>
    </source>
</evidence>
<keyword evidence="3" id="KW-1185">Reference proteome</keyword>
<dbReference type="EMBL" id="JBITMB010000005">
    <property type="protein sequence ID" value="MFI7442911.1"/>
    <property type="molecule type" value="Genomic_DNA"/>
</dbReference>
<proteinExistence type="predicted"/>
<dbReference type="Proteomes" id="UP001612928">
    <property type="component" value="Unassembled WGS sequence"/>
</dbReference>
<dbReference type="RefSeq" id="WP_397022922.1">
    <property type="nucleotide sequence ID" value="NZ_JBITMB010000005.1"/>
</dbReference>
<comment type="caution">
    <text evidence="2">The sequence shown here is derived from an EMBL/GenBank/DDBJ whole genome shotgun (WGS) entry which is preliminary data.</text>
</comment>
<keyword evidence="1" id="KW-1133">Transmembrane helix</keyword>
<keyword evidence="1" id="KW-0812">Transmembrane</keyword>
<name>A0ABW8A813_9ACTN</name>
<evidence type="ECO:0000313" key="3">
    <source>
        <dbReference type="Proteomes" id="UP001612928"/>
    </source>
</evidence>
<dbReference type="InterPro" id="IPR036259">
    <property type="entry name" value="MFS_trans_sf"/>
</dbReference>